<evidence type="ECO:0000313" key="5">
    <source>
        <dbReference type="EMBL" id="SVD94334.1"/>
    </source>
</evidence>
<sequence length="143" mass="16738">MIARSILFYFLLSFWTIFMGLLCLPFLILPSSYLQHPVRIWIGGIFFFLKYICQISHEIQGQEHIPSHAVLVASKHQSAFETFALFYYLPQAIFIHKKQLFWIPIFGQYLKKINMISIDRKGGASTMRLMLKQTKEKVDLGFS</sequence>
<dbReference type="GO" id="GO:0003841">
    <property type="term" value="F:1-acylglycerol-3-phosphate O-acyltransferase activity"/>
    <property type="evidence" value="ECO:0007669"/>
    <property type="project" value="TreeGrafter"/>
</dbReference>
<accession>A0A382ZFM0</accession>
<dbReference type="EMBL" id="UINC01183534">
    <property type="protein sequence ID" value="SVD94334.1"/>
    <property type="molecule type" value="Genomic_DNA"/>
</dbReference>
<protein>
    <recommendedName>
        <fullName evidence="4">Phospholipid/glycerol acyltransferase domain-containing protein</fullName>
    </recommendedName>
</protein>
<feature type="non-terminal residue" evidence="5">
    <location>
        <position position="143"/>
    </location>
</feature>
<evidence type="ECO:0000256" key="1">
    <source>
        <dbReference type="ARBA" id="ARBA00022679"/>
    </source>
</evidence>
<feature type="transmembrane region" description="Helical" evidence="3">
    <location>
        <begin position="7"/>
        <end position="28"/>
    </location>
</feature>
<keyword evidence="2" id="KW-0012">Acyltransferase</keyword>
<keyword evidence="3" id="KW-0812">Transmembrane</keyword>
<evidence type="ECO:0000256" key="3">
    <source>
        <dbReference type="SAM" id="Phobius"/>
    </source>
</evidence>
<dbReference type="InterPro" id="IPR002123">
    <property type="entry name" value="Plipid/glycerol_acylTrfase"/>
</dbReference>
<evidence type="ECO:0000256" key="2">
    <source>
        <dbReference type="ARBA" id="ARBA00023315"/>
    </source>
</evidence>
<gene>
    <name evidence="5" type="ORF">METZ01_LOCUS447188</name>
</gene>
<dbReference type="PANTHER" id="PTHR10434">
    <property type="entry name" value="1-ACYL-SN-GLYCEROL-3-PHOSPHATE ACYLTRANSFERASE"/>
    <property type="match status" value="1"/>
</dbReference>
<dbReference type="SUPFAM" id="SSF69593">
    <property type="entry name" value="Glycerol-3-phosphate (1)-acyltransferase"/>
    <property type="match status" value="1"/>
</dbReference>
<reference evidence="5" key="1">
    <citation type="submission" date="2018-05" db="EMBL/GenBank/DDBJ databases">
        <authorList>
            <person name="Lanie J.A."/>
            <person name="Ng W.-L."/>
            <person name="Kazmierczak K.M."/>
            <person name="Andrzejewski T.M."/>
            <person name="Davidsen T.M."/>
            <person name="Wayne K.J."/>
            <person name="Tettelin H."/>
            <person name="Glass J.I."/>
            <person name="Rusch D."/>
            <person name="Podicherti R."/>
            <person name="Tsui H.-C.T."/>
            <person name="Winkler M.E."/>
        </authorList>
    </citation>
    <scope>NUCLEOTIDE SEQUENCE</scope>
</reference>
<dbReference type="PANTHER" id="PTHR10434:SF40">
    <property type="entry name" value="1-ACYL-SN-GLYCEROL-3-PHOSPHATE ACYLTRANSFERASE"/>
    <property type="match status" value="1"/>
</dbReference>
<evidence type="ECO:0000259" key="4">
    <source>
        <dbReference type="Pfam" id="PF01553"/>
    </source>
</evidence>
<keyword evidence="3" id="KW-1133">Transmembrane helix</keyword>
<dbReference type="Pfam" id="PF01553">
    <property type="entry name" value="Acyltransferase"/>
    <property type="match status" value="1"/>
</dbReference>
<keyword evidence="1" id="KW-0808">Transferase</keyword>
<name>A0A382ZFM0_9ZZZZ</name>
<organism evidence="5">
    <name type="scientific">marine metagenome</name>
    <dbReference type="NCBI Taxonomy" id="408172"/>
    <lineage>
        <taxon>unclassified sequences</taxon>
        <taxon>metagenomes</taxon>
        <taxon>ecological metagenomes</taxon>
    </lineage>
</organism>
<dbReference type="GO" id="GO:0006654">
    <property type="term" value="P:phosphatidic acid biosynthetic process"/>
    <property type="evidence" value="ECO:0007669"/>
    <property type="project" value="TreeGrafter"/>
</dbReference>
<dbReference type="AlphaFoldDB" id="A0A382ZFM0"/>
<proteinExistence type="predicted"/>
<feature type="domain" description="Phospholipid/glycerol acyltransferase" evidence="4">
    <location>
        <begin position="58"/>
        <end position="130"/>
    </location>
</feature>
<keyword evidence="3" id="KW-0472">Membrane</keyword>